<comment type="caution">
    <text evidence="1">The sequence shown here is derived from an EMBL/GenBank/DDBJ whole genome shotgun (WGS) entry which is preliminary data.</text>
</comment>
<accession>A0A0W0FIX1</accession>
<dbReference type="AlphaFoldDB" id="A0A0W0FIX1"/>
<dbReference type="EMBL" id="LATX01001914">
    <property type="protein sequence ID" value="KTB36278.1"/>
    <property type="molecule type" value="Genomic_DNA"/>
</dbReference>
<proteinExistence type="predicted"/>
<gene>
    <name evidence="1" type="ORF">WG66_11138</name>
</gene>
<sequence>MQGQEFDCTFHLRLRYHSIAN</sequence>
<evidence type="ECO:0000313" key="1">
    <source>
        <dbReference type="EMBL" id="KTB36278.1"/>
    </source>
</evidence>
<name>A0A0W0FIX1_MONRR</name>
<reference evidence="1 2" key="1">
    <citation type="submission" date="2015-12" db="EMBL/GenBank/DDBJ databases">
        <title>Draft genome sequence of Moniliophthora roreri, the causal agent of frosty pod rot of cacao.</title>
        <authorList>
            <person name="Aime M.C."/>
            <person name="Diaz-Valderrama J.R."/>
            <person name="Kijpornyongpan T."/>
            <person name="Phillips-Mora W."/>
        </authorList>
    </citation>
    <scope>NUCLEOTIDE SEQUENCE [LARGE SCALE GENOMIC DNA]</scope>
    <source>
        <strain evidence="1 2">MCA 2952</strain>
    </source>
</reference>
<organism evidence="1 2">
    <name type="scientific">Moniliophthora roreri</name>
    <name type="common">Frosty pod rot fungus</name>
    <name type="synonym">Monilia roreri</name>
    <dbReference type="NCBI Taxonomy" id="221103"/>
    <lineage>
        <taxon>Eukaryota</taxon>
        <taxon>Fungi</taxon>
        <taxon>Dikarya</taxon>
        <taxon>Basidiomycota</taxon>
        <taxon>Agaricomycotina</taxon>
        <taxon>Agaricomycetes</taxon>
        <taxon>Agaricomycetidae</taxon>
        <taxon>Agaricales</taxon>
        <taxon>Marasmiineae</taxon>
        <taxon>Marasmiaceae</taxon>
        <taxon>Moniliophthora</taxon>
    </lineage>
</organism>
<dbReference type="Proteomes" id="UP000054988">
    <property type="component" value="Unassembled WGS sequence"/>
</dbReference>
<protein>
    <submittedName>
        <fullName evidence="1">Uncharacterized protein</fullName>
    </submittedName>
</protein>
<evidence type="ECO:0000313" key="2">
    <source>
        <dbReference type="Proteomes" id="UP000054988"/>
    </source>
</evidence>